<keyword evidence="2 4" id="KW-0689">Ribosomal protein</keyword>
<dbReference type="AlphaFoldDB" id="A0A0F7R549"/>
<sequence length="192" mass="22685">MVRLRILGSRLDIFENSSTLESIRQNLIRKCKHFRDNYFQFGSKTYCISFKFRNIPPNSFQNKYQRQIKNHVFKWDKTVSQKLDFQIFVRELKHPKISSYYLASLIVEELEKRAPFRRALRFRIEQVKNVQKIQGIRIQVSGRLIGAEIARTEWTRKGQVPLHTISANLDYSSKAASTIYGLLGVKVWIFIV</sequence>
<keyword evidence="5 7" id="KW-0934">Plastid</keyword>
<geneLocation type="chloroplast" evidence="7"/>
<dbReference type="InterPro" id="IPR005704">
    <property type="entry name" value="Ribosomal_uS3_bac-typ"/>
</dbReference>
<reference evidence="7" key="1">
    <citation type="submission" date="2014-10" db="EMBL/GenBank/DDBJ databases">
        <title>The plastid genome of Lepidodinium chlorophorum.</title>
        <authorList>
            <person name="Kamikawa R."/>
            <person name="Tanifuji G."/>
            <person name="Kawachi M."/>
            <person name="Miyashita M."/>
            <person name="Hashimoto T."/>
            <person name="Inagaki Y."/>
        </authorList>
    </citation>
    <scope>NUCLEOTIDE SEQUENCE</scope>
</reference>
<dbReference type="GO" id="GO:0006412">
    <property type="term" value="P:translation"/>
    <property type="evidence" value="ECO:0007669"/>
    <property type="project" value="InterPro"/>
</dbReference>
<proteinExistence type="inferred from homology"/>
<keyword evidence="3 4" id="KW-0687">Ribonucleoprotein</keyword>
<evidence type="ECO:0000256" key="5">
    <source>
        <dbReference type="RuleBase" id="RU003626"/>
    </source>
</evidence>
<comment type="subunit">
    <text evidence="5">Part of the 30S ribosomal subunit.</text>
</comment>
<dbReference type="RefSeq" id="YP_009139325.1">
    <property type="nucleotide sequence ID" value="NC_027093.1"/>
</dbReference>
<dbReference type="NCBIfam" id="TIGR01009">
    <property type="entry name" value="rpsC_bact"/>
    <property type="match status" value="1"/>
</dbReference>
<comment type="similarity">
    <text evidence="1 4">Belongs to the universal ribosomal protein uS3 family.</text>
</comment>
<dbReference type="Pfam" id="PF00189">
    <property type="entry name" value="Ribosomal_S3_C"/>
    <property type="match status" value="1"/>
</dbReference>
<protein>
    <recommendedName>
        <fullName evidence="5">30S ribosomal protein S3, chloroplastic</fullName>
    </recommendedName>
</protein>
<dbReference type="InterPro" id="IPR001351">
    <property type="entry name" value="Ribosomal_uS3_C"/>
</dbReference>
<gene>
    <name evidence="7" type="primary">rps3</name>
</gene>
<evidence type="ECO:0000256" key="2">
    <source>
        <dbReference type="ARBA" id="ARBA00022980"/>
    </source>
</evidence>
<dbReference type="PANTHER" id="PTHR11760">
    <property type="entry name" value="30S/40S RIBOSOMAL PROTEIN S3"/>
    <property type="match status" value="1"/>
</dbReference>
<dbReference type="Gene3D" id="3.30.1140.32">
    <property type="entry name" value="Ribosomal protein S3, C-terminal domain"/>
    <property type="match status" value="1"/>
</dbReference>
<dbReference type="SUPFAM" id="SSF54821">
    <property type="entry name" value="Ribosomal protein S3 C-terminal domain"/>
    <property type="match status" value="1"/>
</dbReference>
<accession>A0A0F7R549</accession>
<dbReference type="GeneID" id="24286247"/>
<dbReference type="PROSITE" id="PS00548">
    <property type="entry name" value="RIBOSOMAL_S3"/>
    <property type="match status" value="1"/>
</dbReference>
<evidence type="ECO:0000256" key="3">
    <source>
        <dbReference type="ARBA" id="ARBA00023274"/>
    </source>
</evidence>
<dbReference type="GO" id="GO:0022627">
    <property type="term" value="C:cytosolic small ribosomal subunit"/>
    <property type="evidence" value="ECO:0007669"/>
    <property type="project" value="TreeGrafter"/>
</dbReference>
<keyword evidence="5 7" id="KW-0150">Chloroplast</keyword>
<comment type="subcellular location">
    <subcellularLocation>
        <location evidence="5">Plastid</location>
        <location evidence="5">Chloroplast</location>
    </subcellularLocation>
</comment>
<name>A0A0F7R549_LEPCH</name>
<evidence type="ECO:0000313" key="7">
    <source>
        <dbReference type="EMBL" id="BAR72299.1"/>
    </source>
</evidence>
<dbReference type="GO" id="GO:0009507">
    <property type="term" value="C:chloroplast"/>
    <property type="evidence" value="ECO:0007669"/>
    <property type="project" value="UniProtKB-SubCell"/>
</dbReference>
<evidence type="ECO:0000256" key="1">
    <source>
        <dbReference type="ARBA" id="ARBA00010761"/>
    </source>
</evidence>
<dbReference type="InterPro" id="IPR036419">
    <property type="entry name" value="Ribosomal_S3_C_sf"/>
</dbReference>
<dbReference type="InterPro" id="IPR018280">
    <property type="entry name" value="Ribosomal_uS3_CS"/>
</dbReference>
<dbReference type="GO" id="GO:0003735">
    <property type="term" value="F:structural constituent of ribosome"/>
    <property type="evidence" value="ECO:0007669"/>
    <property type="project" value="InterPro"/>
</dbReference>
<evidence type="ECO:0000259" key="6">
    <source>
        <dbReference type="Pfam" id="PF00189"/>
    </source>
</evidence>
<dbReference type="InterPro" id="IPR057258">
    <property type="entry name" value="Ribosomal_uS3"/>
</dbReference>
<dbReference type="PANTHER" id="PTHR11760:SF19">
    <property type="entry name" value="SMALL RIBOSOMAL SUBUNIT PROTEIN US3C"/>
    <property type="match status" value="1"/>
</dbReference>
<evidence type="ECO:0000256" key="4">
    <source>
        <dbReference type="RuleBase" id="RU003624"/>
    </source>
</evidence>
<dbReference type="EMBL" id="LC008447">
    <property type="protein sequence ID" value="BAR72299.1"/>
    <property type="molecule type" value="Genomic_DNA"/>
</dbReference>
<organism evidence="7">
    <name type="scientific">Lepidodinium chlorophorum</name>
    <name type="common">Dinoflagellate</name>
    <name type="synonym">Gymnodinium chlorophorum</name>
    <dbReference type="NCBI Taxonomy" id="107758"/>
    <lineage>
        <taxon>Eukaryota</taxon>
        <taxon>Sar</taxon>
        <taxon>Alveolata</taxon>
        <taxon>Dinophyceae</taxon>
        <taxon>Gymnodiniales</taxon>
        <taxon>Gymnodiniaceae</taxon>
        <taxon>Lepidodinium</taxon>
    </lineage>
</organism>
<feature type="domain" description="Small ribosomal subunit protein uS3 C-terminal" evidence="6">
    <location>
        <begin position="106"/>
        <end position="189"/>
    </location>
</feature>